<keyword evidence="2" id="KW-1185">Reference proteome</keyword>
<protein>
    <submittedName>
        <fullName evidence="1">Plasmid stabilization protein</fullName>
    </submittedName>
</protein>
<gene>
    <name evidence="1" type="ORF">ABI_10640</name>
</gene>
<dbReference type="Gene3D" id="3.30.2310.20">
    <property type="entry name" value="RelE-like"/>
    <property type="match status" value="1"/>
</dbReference>
<sequence>MGIERLSRGQGSYKLLPDTHRDLHVAHCEHHYIFCLRSKTAPAIVVAILHERMDLTARLRDRLG</sequence>
<proteinExistence type="predicted"/>
<reference evidence="2" key="1">
    <citation type="submission" date="2011-03" db="EMBL/GenBank/DDBJ databases">
        <title>Draft genome sequence of Brevundimonas diminuta.</title>
        <authorList>
            <person name="Brown P.J.B."/>
            <person name="Buechlein A."/>
            <person name="Hemmerich C."/>
            <person name="Brun Y.V."/>
        </authorList>
    </citation>
    <scope>NUCLEOTIDE SEQUENCE [LARGE SCALE GENOMIC DNA]</scope>
    <source>
        <strain evidence="2">C19</strain>
    </source>
</reference>
<name>F4QH90_9CAUL</name>
<dbReference type="AlphaFoldDB" id="F4QH90"/>
<dbReference type="Proteomes" id="UP000006512">
    <property type="component" value="Unassembled WGS sequence"/>
</dbReference>
<dbReference type="STRING" id="715226.ABI_10640"/>
<dbReference type="InterPro" id="IPR035093">
    <property type="entry name" value="RelE/ParE_toxin_dom_sf"/>
</dbReference>
<organism evidence="1 2">
    <name type="scientific">Asticcacaulis biprosthecium C19</name>
    <dbReference type="NCBI Taxonomy" id="715226"/>
    <lineage>
        <taxon>Bacteria</taxon>
        <taxon>Pseudomonadati</taxon>
        <taxon>Pseudomonadota</taxon>
        <taxon>Alphaproteobacteria</taxon>
        <taxon>Caulobacterales</taxon>
        <taxon>Caulobacteraceae</taxon>
        <taxon>Asticcacaulis</taxon>
    </lineage>
</organism>
<evidence type="ECO:0000313" key="1">
    <source>
        <dbReference type="EMBL" id="EGF92627.1"/>
    </source>
</evidence>
<dbReference type="EMBL" id="GL883077">
    <property type="protein sequence ID" value="EGF92627.1"/>
    <property type="molecule type" value="Genomic_DNA"/>
</dbReference>
<accession>F4QH90</accession>
<dbReference type="HOGENOM" id="CLU_147162_3_2_5"/>
<dbReference type="eggNOG" id="COG3668">
    <property type="taxonomic scope" value="Bacteria"/>
</dbReference>
<evidence type="ECO:0000313" key="2">
    <source>
        <dbReference type="Proteomes" id="UP000006512"/>
    </source>
</evidence>